<name>E0UG23_GLOV7</name>
<proteinExistence type="predicted"/>
<keyword evidence="2" id="KW-1185">Reference proteome</keyword>
<evidence type="ECO:0000313" key="2">
    <source>
        <dbReference type="Proteomes" id="UP000008206"/>
    </source>
</evidence>
<dbReference type="KEGG" id="cyj:Cyan7822_3583"/>
<dbReference type="Proteomes" id="UP000008206">
    <property type="component" value="Chromosome"/>
</dbReference>
<evidence type="ECO:0000313" key="1">
    <source>
        <dbReference type="EMBL" id="ADN15524.1"/>
    </source>
</evidence>
<dbReference type="HOGENOM" id="CLU_056986_2_0_3"/>
<gene>
    <name evidence="1" type="ordered locus">Cyan7822_3583</name>
</gene>
<protein>
    <recommendedName>
        <fullName evidence="3">Glycerate kinase</fullName>
    </recommendedName>
</protein>
<organism evidence="1 2">
    <name type="scientific">Gloeothece verrucosa (strain PCC 7822)</name>
    <name type="common">Cyanothece sp. (strain PCC 7822)</name>
    <dbReference type="NCBI Taxonomy" id="497965"/>
    <lineage>
        <taxon>Bacteria</taxon>
        <taxon>Bacillati</taxon>
        <taxon>Cyanobacteriota</taxon>
        <taxon>Cyanophyceae</taxon>
        <taxon>Oscillatoriophycideae</taxon>
        <taxon>Chroococcales</taxon>
        <taxon>Aphanothecaceae</taxon>
        <taxon>Gloeothece</taxon>
        <taxon>Gloeothece verrucosa</taxon>
    </lineage>
</organism>
<dbReference type="InterPro" id="IPR027417">
    <property type="entry name" value="P-loop_NTPase"/>
</dbReference>
<dbReference type="Gene3D" id="3.40.50.300">
    <property type="entry name" value="P-loop containing nucleotide triphosphate hydrolases"/>
    <property type="match status" value="1"/>
</dbReference>
<reference evidence="2" key="1">
    <citation type="journal article" date="2011" name="MBio">
        <title>Novel metabolic attributes of the genus Cyanothece, comprising a group of unicellular nitrogen-fixing Cyanobacteria.</title>
        <authorList>
            <person name="Bandyopadhyay A."/>
            <person name="Elvitigala T."/>
            <person name="Welsh E."/>
            <person name="Stockel J."/>
            <person name="Liberton M."/>
            <person name="Min H."/>
            <person name="Sherman L.A."/>
            <person name="Pakrasi H.B."/>
        </authorList>
    </citation>
    <scope>NUCLEOTIDE SEQUENCE [LARGE SCALE GENOMIC DNA]</scope>
    <source>
        <strain evidence="2">PCC 7822</strain>
    </source>
</reference>
<dbReference type="STRING" id="497965.Cyan7822_3583"/>
<dbReference type="EMBL" id="CP002198">
    <property type="protein sequence ID" value="ADN15524.1"/>
    <property type="molecule type" value="Genomic_DNA"/>
</dbReference>
<dbReference type="PANTHER" id="PTHR10285">
    <property type="entry name" value="URIDINE KINASE"/>
    <property type="match status" value="1"/>
</dbReference>
<dbReference type="SUPFAM" id="SSF52540">
    <property type="entry name" value="P-loop containing nucleoside triphosphate hydrolases"/>
    <property type="match status" value="1"/>
</dbReference>
<dbReference type="RefSeq" id="WP_013323593.1">
    <property type="nucleotide sequence ID" value="NC_014501.1"/>
</dbReference>
<evidence type="ECO:0008006" key="3">
    <source>
        <dbReference type="Google" id="ProtNLM"/>
    </source>
</evidence>
<dbReference type="AlphaFoldDB" id="E0UG23"/>
<sequence length="354" mass="40492">MSIIDSLKSLSAGEGLSREKLKDLYNQELTNSLAANPWEITAENGLEKIQERSFWFTQVYPQVKQLSQQLGLKDSEMIGVTLWRLWLPLALQLAEAKQRKGSPYIVGILGGQGTGKTTLTTIIHTILAAMNYRSFGFSIDDIYKTYQERQLLKTQEGLIWRGPPGTHDLEAGLKVLDQVLQTERTEPILIPRFKKSLYNGEGDRIEPQPLTGVIDIVIFEGWFVGVRPLDDTVFESLSCPIACEDKPFARSCNQRLKDYLPLWERLDYLIILNPRDYRLSKQWRKEAEHQMRSRGENGMSDDEIEQFVDYFWQALHPELFITPLTQNPGAADLVVEINSDHSPGKIYKPQYSIS</sequence>
<accession>E0UG23</accession>
<dbReference type="eggNOG" id="COG4240">
    <property type="taxonomic scope" value="Bacteria"/>
</dbReference>
<dbReference type="OrthoDB" id="455474at2"/>